<dbReference type="PROSITE" id="PS50294">
    <property type="entry name" value="WD_REPEATS_REGION"/>
    <property type="match status" value="1"/>
</dbReference>
<dbReference type="PANTHER" id="PTHR22847">
    <property type="entry name" value="WD40 REPEAT PROTEIN"/>
    <property type="match status" value="1"/>
</dbReference>
<dbReference type="EMBL" id="CP002503">
    <property type="protein sequence ID" value="AET40931.1"/>
    <property type="molecule type" value="Genomic_DNA"/>
</dbReference>
<evidence type="ECO:0000313" key="5">
    <source>
        <dbReference type="EMBL" id="AET40931.1"/>
    </source>
</evidence>
<evidence type="ECO:0000256" key="2">
    <source>
        <dbReference type="ARBA" id="ARBA00022737"/>
    </source>
</evidence>
<dbReference type="Pfam" id="PF00400">
    <property type="entry name" value="WD40"/>
    <property type="match status" value="1"/>
</dbReference>
<feature type="repeat" description="WD" evidence="3">
    <location>
        <begin position="92"/>
        <end position="133"/>
    </location>
</feature>
<dbReference type="PROSITE" id="PS50082">
    <property type="entry name" value="WD_REPEATS_2"/>
    <property type="match status" value="4"/>
</dbReference>
<dbReference type="AlphaFoldDB" id="G8JVR6"/>
<gene>
    <name evidence="5" type="ordered locus">Ecym_7078</name>
</gene>
<feature type="repeat" description="WD" evidence="3">
    <location>
        <begin position="192"/>
        <end position="226"/>
    </location>
</feature>
<evidence type="ECO:0000256" key="3">
    <source>
        <dbReference type="PROSITE-ProRule" id="PRU00221"/>
    </source>
</evidence>
<dbReference type="GO" id="GO:0048188">
    <property type="term" value="C:Set1C/COMPASS complex"/>
    <property type="evidence" value="ECO:0007669"/>
    <property type="project" value="TreeGrafter"/>
</dbReference>
<dbReference type="FunCoup" id="G8JVR6">
    <property type="interactions" value="72"/>
</dbReference>
<dbReference type="SMART" id="SM00320">
    <property type="entry name" value="WD40"/>
    <property type="match status" value="6"/>
</dbReference>
<dbReference type="PANTHER" id="PTHR22847:SF637">
    <property type="entry name" value="WD REPEAT DOMAIN 5B"/>
    <property type="match status" value="1"/>
</dbReference>
<dbReference type="Proteomes" id="UP000006790">
    <property type="component" value="Chromosome 7"/>
</dbReference>
<sequence length="313" mass="34709">MLELKLPIKLPSDDNLYTSARISPSREHVAICHRVTIYVFCIATSTLKPYITTHSGPINDICWSPDSNCIASASEDFTVEITHLEYGRLHKLMGHTAPVLSLVYNCKGNLLCSSSMDESIKEWDILTGTVLKTMSAHSDPVVSIDVPVCDSTILSSGSYDGLIRIFDTKTGHCLKTLTYDKDWQTDDGVVPISQVKFSENGKFLLVRSLDSVVKIWDFIRGCVVRTFKIPGGCKRSKYSCGMDFLYPEDGSIDPLVIIGSEDGSIYCWDSQSKALIQDIKCHDQASPIMSISSQGSLVCTLSLNGKCNIWEWR</sequence>
<organism evidence="5 6">
    <name type="scientific">Eremothecium cymbalariae (strain CBS 270.75 / DBVPG 7215 / KCTC 17166 / NRRL Y-17582)</name>
    <name type="common">Yeast</name>
    <dbReference type="NCBI Taxonomy" id="931890"/>
    <lineage>
        <taxon>Eukaryota</taxon>
        <taxon>Fungi</taxon>
        <taxon>Dikarya</taxon>
        <taxon>Ascomycota</taxon>
        <taxon>Saccharomycotina</taxon>
        <taxon>Saccharomycetes</taxon>
        <taxon>Saccharomycetales</taxon>
        <taxon>Saccharomycetaceae</taxon>
        <taxon>Eremothecium</taxon>
    </lineage>
</organism>
<dbReference type="GeneID" id="11469348"/>
<name>G8JVR6_ERECY</name>
<dbReference type="KEGG" id="erc:Ecym_7078"/>
<evidence type="ECO:0000256" key="1">
    <source>
        <dbReference type="ARBA" id="ARBA00022574"/>
    </source>
</evidence>
<dbReference type="OMA" id="NYALKCT"/>
<dbReference type="InterPro" id="IPR036322">
    <property type="entry name" value="WD40_repeat_dom_sf"/>
</dbReference>
<proteinExistence type="predicted"/>
<dbReference type="InterPro" id="IPR015943">
    <property type="entry name" value="WD40/YVTN_repeat-like_dom_sf"/>
</dbReference>
<feature type="repeat" description="WD" evidence="3">
    <location>
        <begin position="134"/>
        <end position="176"/>
    </location>
</feature>
<feature type="domain" description="Anaphase-promoting complex subunit 4-like WD40" evidence="4">
    <location>
        <begin position="62"/>
        <end position="144"/>
    </location>
</feature>
<keyword evidence="6" id="KW-1185">Reference proteome</keyword>
<evidence type="ECO:0000313" key="6">
    <source>
        <dbReference type="Proteomes" id="UP000006790"/>
    </source>
</evidence>
<keyword evidence="1 3" id="KW-0853">WD repeat</keyword>
<dbReference type="InParanoid" id="G8JVR6"/>
<dbReference type="SUPFAM" id="SSF50978">
    <property type="entry name" value="WD40 repeat-like"/>
    <property type="match status" value="1"/>
</dbReference>
<reference evidence="6" key="1">
    <citation type="journal article" date="2012" name="G3 (Bethesda)">
        <title>Pichia sorbitophila, an interspecies yeast hybrid reveals early steps of genome resolution following polyploidization.</title>
        <authorList>
            <person name="Leh Louis V."/>
            <person name="Despons L."/>
            <person name="Friedrich A."/>
            <person name="Martin T."/>
            <person name="Durrens P."/>
            <person name="Casaregola S."/>
            <person name="Neuveglise C."/>
            <person name="Fairhead C."/>
            <person name="Marck C."/>
            <person name="Cruz J.A."/>
            <person name="Straub M.L."/>
            <person name="Kugler V."/>
            <person name="Sacerdot C."/>
            <person name="Uzunov Z."/>
            <person name="Thierry A."/>
            <person name="Weiss S."/>
            <person name="Bleykasten C."/>
            <person name="De Montigny J."/>
            <person name="Jacques N."/>
            <person name="Jung P."/>
            <person name="Lemaire M."/>
            <person name="Mallet S."/>
            <person name="Morel G."/>
            <person name="Richard G.F."/>
            <person name="Sarkar A."/>
            <person name="Savel G."/>
            <person name="Schacherer J."/>
            <person name="Seret M.L."/>
            <person name="Talla E."/>
            <person name="Samson G."/>
            <person name="Jubin C."/>
            <person name="Poulain J."/>
            <person name="Vacherie B."/>
            <person name="Barbe V."/>
            <person name="Pelletier E."/>
            <person name="Sherman D.J."/>
            <person name="Westhof E."/>
            <person name="Weissenbach J."/>
            <person name="Baret P.V."/>
            <person name="Wincker P."/>
            <person name="Gaillardin C."/>
            <person name="Dujon B."/>
            <person name="Souciet J.L."/>
        </authorList>
    </citation>
    <scope>NUCLEOTIDE SEQUENCE [LARGE SCALE GENOMIC DNA]</scope>
    <source>
        <strain evidence="6">CBS 270.75 / DBVPG 7215 / KCTC 17166 / NRRL Y-17582</strain>
    </source>
</reference>
<dbReference type="RefSeq" id="XP_003647748.1">
    <property type="nucleotide sequence ID" value="XM_003647700.1"/>
</dbReference>
<accession>G8JVR6</accession>
<keyword evidence="2" id="KW-0677">Repeat</keyword>
<dbReference type="InterPro" id="IPR001680">
    <property type="entry name" value="WD40_rpt"/>
</dbReference>
<dbReference type="Pfam" id="PF12894">
    <property type="entry name" value="ANAPC4_WD40"/>
    <property type="match status" value="1"/>
</dbReference>
<dbReference type="CDD" id="cd00200">
    <property type="entry name" value="WD40"/>
    <property type="match status" value="1"/>
</dbReference>
<dbReference type="STRING" id="931890.G8JVR6"/>
<dbReference type="InterPro" id="IPR024977">
    <property type="entry name" value="Apc4-like_WD40_dom"/>
</dbReference>
<dbReference type="Gene3D" id="2.130.10.10">
    <property type="entry name" value="YVTN repeat-like/Quinoprotein amine dehydrogenase"/>
    <property type="match status" value="1"/>
</dbReference>
<dbReference type="HOGENOM" id="CLU_000288_57_1_1"/>
<dbReference type="GO" id="GO:0042393">
    <property type="term" value="F:histone binding"/>
    <property type="evidence" value="ECO:0007669"/>
    <property type="project" value="TreeGrafter"/>
</dbReference>
<evidence type="ECO:0000259" key="4">
    <source>
        <dbReference type="Pfam" id="PF12894"/>
    </source>
</evidence>
<dbReference type="OrthoDB" id="674604at2759"/>
<dbReference type="eggNOG" id="KOG0266">
    <property type="taxonomic scope" value="Eukaryota"/>
</dbReference>
<protein>
    <recommendedName>
        <fullName evidence="4">Anaphase-promoting complex subunit 4-like WD40 domain-containing protein</fullName>
    </recommendedName>
</protein>
<feature type="repeat" description="WD" evidence="3">
    <location>
        <begin position="51"/>
        <end position="81"/>
    </location>
</feature>